<dbReference type="InterPro" id="IPR042233">
    <property type="entry name" value="Cell_div_ZapA_N"/>
</dbReference>
<evidence type="ECO:0000313" key="11">
    <source>
        <dbReference type="Proteomes" id="UP000503162"/>
    </source>
</evidence>
<accession>A0A6G8IGY7</accession>
<evidence type="ECO:0000256" key="8">
    <source>
        <dbReference type="ARBA" id="ARBA00026068"/>
    </source>
</evidence>
<dbReference type="PANTHER" id="PTHR34981:SF1">
    <property type="entry name" value="CELL DIVISION PROTEIN ZAPA"/>
    <property type="match status" value="1"/>
</dbReference>
<dbReference type="EMBL" id="CP049989">
    <property type="protein sequence ID" value="QIM52315.1"/>
    <property type="molecule type" value="Genomic_DNA"/>
</dbReference>
<dbReference type="GO" id="GO:0005829">
    <property type="term" value="C:cytosol"/>
    <property type="evidence" value="ECO:0007669"/>
    <property type="project" value="TreeGrafter"/>
</dbReference>
<dbReference type="PANTHER" id="PTHR34981">
    <property type="entry name" value="CELL DIVISION PROTEIN ZAPA"/>
    <property type="match status" value="1"/>
</dbReference>
<dbReference type="GO" id="GO:0043093">
    <property type="term" value="P:FtsZ-dependent cytokinesis"/>
    <property type="evidence" value="ECO:0007669"/>
    <property type="project" value="TreeGrafter"/>
</dbReference>
<evidence type="ECO:0000256" key="6">
    <source>
        <dbReference type="ARBA" id="ARBA00023306"/>
    </source>
</evidence>
<keyword evidence="5" id="KW-0717">Septation</keyword>
<dbReference type="GO" id="GO:0030428">
    <property type="term" value="C:cell septum"/>
    <property type="evidence" value="ECO:0007669"/>
    <property type="project" value="TreeGrafter"/>
</dbReference>
<keyword evidence="11" id="KW-1185">Reference proteome</keyword>
<keyword evidence="3" id="KW-0963">Cytoplasm</keyword>
<gene>
    <name evidence="10" type="ORF">G9Q37_09255</name>
</gene>
<sequence length="137" mass="15136">MNKPGYKQMEVQIMGQSYLLSCPVGGEALLLEAVERVDSAMCRIRDAGKVKARDRIAVLASLNLAFELSQLERKQAEREAEAQQQFQASSFAQGDASAFAEAGGAFDNDPIDAQTQQRVDDLMRRLDQTLDKDGRLL</sequence>
<evidence type="ECO:0000256" key="9">
    <source>
        <dbReference type="ARBA" id="ARBA00033158"/>
    </source>
</evidence>
<comment type="function">
    <text evidence="7">Activator of cell division through the inhibition of FtsZ GTPase activity, therefore promoting FtsZ assembly into bundles of protofilaments necessary for the formation of the division Z ring. It is recruited early at mid-cell but it is not essential for cell division.</text>
</comment>
<organism evidence="10 11">
    <name type="scientific">Hydrogenophaga crocea</name>
    <dbReference type="NCBI Taxonomy" id="2716225"/>
    <lineage>
        <taxon>Bacteria</taxon>
        <taxon>Pseudomonadati</taxon>
        <taxon>Pseudomonadota</taxon>
        <taxon>Betaproteobacteria</taxon>
        <taxon>Burkholderiales</taxon>
        <taxon>Comamonadaceae</taxon>
        <taxon>Hydrogenophaga</taxon>
    </lineage>
</organism>
<dbReference type="SUPFAM" id="SSF102829">
    <property type="entry name" value="Cell division protein ZapA-like"/>
    <property type="match status" value="1"/>
</dbReference>
<evidence type="ECO:0000256" key="2">
    <source>
        <dbReference type="ARBA" id="ARBA00015195"/>
    </source>
</evidence>
<comment type="subunit">
    <text evidence="8">Homodimer. Interacts with FtsZ.</text>
</comment>
<comment type="subcellular location">
    <subcellularLocation>
        <location evidence="1">Cytoplasm</location>
    </subcellularLocation>
</comment>
<dbReference type="InterPro" id="IPR007838">
    <property type="entry name" value="Cell_div_ZapA-like"/>
</dbReference>
<evidence type="ECO:0000256" key="5">
    <source>
        <dbReference type="ARBA" id="ARBA00023210"/>
    </source>
</evidence>
<dbReference type="RefSeq" id="WP_166226917.1">
    <property type="nucleotide sequence ID" value="NZ_CP049989.1"/>
</dbReference>
<proteinExistence type="predicted"/>
<protein>
    <recommendedName>
        <fullName evidence="2">Cell division protein ZapA</fullName>
    </recommendedName>
    <alternativeName>
        <fullName evidence="9">Z ring-associated protein ZapA</fullName>
    </alternativeName>
</protein>
<name>A0A6G8IGY7_9BURK</name>
<evidence type="ECO:0000256" key="4">
    <source>
        <dbReference type="ARBA" id="ARBA00022618"/>
    </source>
</evidence>
<evidence type="ECO:0000256" key="7">
    <source>
        <dbReference type="ARBA" id="ARBA00024910"/>
    </source>
</evidence>
<evidence type="ECO:0000313" key="10">
    <source>
        <dbReference type="EMBL" id="QIM52315.1"/>
    </source>
</evidence>
<evidence type="ECO:0000256" key="1">
    <source>
        <dbReference type="ARBA" id="ARBA00004496"/>
    </source>
</evidence>
<dbReference type="Gene3D" id="3.30.160.880">
    <property type="entry name" value="Cell division protein ZapA protomer, N-terminal domain"/>
    <property type="match status" value="1"/>
</dbReference>
<reference evidence="10 11" key="1">
    <citation type="submission" date="2020-03" db="EMBL/GenBank/DDBJ databases">
        <title>Hydrogenophaga sp. nov. isolated from cyanobacterial mat.</title>
        <authorList>
            <person name="Thorat V."/>
            <person name="Kirdat K."/>
            <person name="Tiwarekar B."/>
            <person name="Costa E.D."/>
            <person name="Yadav A."/>
        </authorList>
    </citation>
    <scope>NUCLEOTIDE SEQUENCE [LARGE SCALE GENOMIC DNA]</scope>
    <source>
        <strain evidence="10 11">BA0156</strain>
    </source>
</reference>
<dbReference type="KEGG" id="hcz:G9Q37_09255"/>
<dbReference type="AlphaFoldDB" id="A0A6G8IGY7"/>
<dbReference type="GO" id="GO:0000917">
    <property type="term" value="P:division septum assembly"/>
    <property type="evidence" value="ECO:0007669"/>
    <property type="project" value="UniProtKB-KW"/>
</dbReference>
<dbReference type="Pfam" id="PF05164">
    <property type="entry name" value="ZapA"/>
    <property type="match status" value="1"/>
</dbReference>
<keyword evidence="6" id="KW-0131">Cell cycle</keyword>
<dbReference type="InterPro" id="IPR036192">
    <property type="entry name" value="Cell_div_ZapA-like_sf"/>
</dbReference>
<evidence type="ECO:0000256" key="3">
    <source>
        <dbReference type="ARBA" id="ARBA00022490"/>
    </source>
</evidence>
<dbReference type="GO" id="GO:0032153">
    <property type="term" value="C:cell division site"/>
    <property type="evidence" value="ECO:0007669"/>
    <property type="project" value="TreeGrafter"/>
</dbReference>
<keyword evidence="4 10" id="KW-0132">Cell division</keyword>
<dbReference type="GO" id="GO:0000921">
    <property type="term" value="P:septin ring assembly"/>
    <property type="evidence" value="ECO:0007669"/>
    <property type="project" value="TreeGrafter"/>
</dbReference>
<dbReference type="Gene3D" id="1.20.5.50">
    <property type="match status" value="1"/>
</dbReference>
<dbReference type="Proteomes" id="UP000503162">
    <property type="component" value="Chromosome"/>
</dbReference>